<dbReference type="AlphaFoldDB" id="A0A565BPC4"/>
<reference evidence="2" key="1">
    <citation type="submission" date="2019-07" db="EMBL/GenBank/DDBJ databases">
        <authorList>
            <person name="Dittberner H."/>
        </authorList>
    </citation>
    <scope>NUCLEOTIDE SEQUENCE [LARGE SCALE GENOMIC DNA]</scope>
</reference>
<dbReference type="PRINTS" id="PR01693">
    <property type="entry name" value="CYANASE"/>
</dbReference>
<dbReference type="Gene3D" id="3.30.1160.10">
    <property type="entry name" value="Cyanate lyase, C-terminal domain"/>
    <property type="match status" value="1"/>
</dbReference>
<evidence type="ECO:0000313" key="3">
    <source>
        <dbReference type="Proteomes" id="UP000489600"/>
    </source>
</evidence>
<proteinExistence type="predicted"/>
<dbReference type="InterPro" id="IPR036581">
    <property type="entry name" value="Cyanate_lyase_C_sf"/>
</dbReference>
<dbReference type="SUPFAM" id="SSF55234">
    <property type="entry name" value="Cyanase C-terminal domain"/>
    <property type="match status" value="1"/>
</dbReference>
<dbReference type="GO" id="GO:0008824">
    <property type="term" value="F:cyanate hydratase activity"/>
    <property type="evidence" value="ECO:0007669"/>
    <property type="project" value="InterPro"/>
</dbReference>
<gene>
    <name evidence="2" type="ORF">ANE_LOCUS13860</name>
</gene>
<dbReference type="Proteomes" id="UP000489600">
    <property type="component" value="Unassembled WGS sequence"/>
</dbReference>
<dbReference type="SMART" id="SM01116">
    <property type="entry name" value="Cyanate_lyase"/>
    <property type="match status" value="1"/>
</dbReference>
<organism evidence="2 3">
    <name type="scientific">Arabis nemorensis</name>
    <dbReference type="NCBI Taxonomy" id="586526"/>
    <lineage>
        <taxon>Eukaryota</taxon>
        <taxon>Viridiplantae</taxon>
        <taxon>Streptophyta</taxon>
        <taxon>Embryophyta</taxon>
        <taxon>Tracheophyta</taxon>
        <taxon>Spermatophyta</taxon>
        <taxon>Magnoliopsida</taxon>
        <taxon>eudicotyledons</taxon>
        <taxon>Gunneridae</taxon>
        <taxon>Pentapetalae</taxon>
        <taxon>rosids</taxon>
        <taxon>malvids</taxon>
        <taxon>Brassicales</taxon>
        <taxon>Brassicaceae</taxon>
        <taxon>Arabideae</taxon>
        <taxon>Arabis</taxon>
    </lineage>
</organism>
<evidence type="ECO:0000259" key="1">
    <source>
        <dbReference type="SMART" id="SM01116"/>
    </source>
</evidence>
<dbReference type="PANTHER" id="PTHR34186">
    <property type="entry name" value="CYANATE HYDRATASE"/>
    <property type="match status" value="1"/>
</dbReference>
<keyword evidence="3" id="KW-1185">Reference proteome</keyword>
<dbReference type="InterPro" id="IPR003712">
    <property type="entry name" value="Cyanate_lyase_C"/>
</dbReference>
<dbReference type="InterPro" id="IPR008076">
    <property type="entry name" value="Cyanase"/>
</dbReference>
<protein>
    <recommendedName>
        <fullName evidence="1">Cyanate lyase C-terminal domain-containing protein</fullName>
    </recommendedName>
</protein>
<dbReference type="Pfam" id="PF02560">
    <property type="entry name" value="Cyanate_lyase"/>
    <property type="match status" value="1"/>
</dbReference>
<comment type="caution">
    <text evidence="2">The sequence shown here is derived from an EMBL/GenBank/DDBJ whole genome shotgun (WGS) entry which is preliminary data.</text>
</comment>
<accession>A0A565BPC4</accession>
<name>A0A565BPC4_9BRAS</name>
<evidence type="ECO:0000313" key="2">
    <source>
        <dbReference type="EMBL" id="VVB03416.1"/>
    </source>
</evidence>
<dbReference type="PANTHER" id="PTHR34186:SF2">
    <property type="entry name" value="CYANATE HYDRATASE"/>
    <property type="match status" value="1"/>
</dbReference>
<feature type="domain" description="Cyanate lyase C-terminal" evidence="1">
    <location>
        <begin position="41"/>
        <end position="114"/>
    </location>
</feature>
<dbReference type="EMBL" id="CABITT030000004">
    <property type="protein sequence ID" value="VVB03416.1"/>
    <property type="molecule type" value="Genomic_DNA"/>
</dbReference>
<dbReference type="OrthoDB" id="10019422at2759"/>
<sequence length="131" mass="14822">MEAATKQSVTNRASRREISFWQDLQPISGGDSAMMSPPWRSYDPNLIQEPTIYRLNEAVMHLGESIKEIINEDFGDGIMSAIDFYCSVDKIKGVDGNKRVVVTLDGKYLSHSEHRKENMVSRLNLRGSKSE</sequence>